<organism evidence="1 2">
    <name type="scientific">Labeo rohita</name>
    <name type="common">Indian major carp</name>
    <name type="synonym">Cyprinus rohita</name>
    <dbReference type="NCBI Taxonomy" id="84645"/>
    <lineage>
        <taxon>Eukaryota</taxon>
        <taxon>Metazoa</taxon>
        <taxon>Chordata</taxon>
        <taxon>Craniata</taxon>
        <taxon>Vertebrata</taxon>
        <taxon>Euteleostomi</taxon>
        <taxon>Actinopterygii</taxon>
        <taxon>Neopterygii</taxon>
        <taxon>Teleostei</taxon>
        <taxon>Ostariophysi</taxon>
        <taxon>Cypriniformes</taxon>
        <taxon>Cyprinidae</taxon>
        <taxon>Labeoninae</taxon>
        <taxon>Labeonini</taxon>
        <taxon>Labeo</taxon>
    </lineage>
</organism>
<name>A0A498M8I0_LABRO</name>
<evidence type="ECO:0000313" key="1">
    <source>
        <dbReference type="EMBL" id="RXN13467.1"/>
    </source>
</evidence>
<dbReference type="AlphaFoldDB" id="A0A498M8I0"/>
<sequence>MGGCREGTGKVEGSEVEGAGVEGFCLRSPLGGAGAACRGRVVASRVTMGGFRANAGRKTCSGSVGEGWRWMDVDFAGEERGRAGFRACEIDDGDGPKLLYAAENERVIEMRLGKSRIVNLYENACGAEEFGR</sequence>
<evidence type="ECO:0000313" key="2">
    <source>
        <dbReference type="Proteomes" id="UP000290572"/>
    </source>
</evidence>
<proteinExistence type="predicted"/>
<dbReference type="Proteomes" id="UP000290572">
    <property type="component" value="Unassembled WGS sequence"/>
</dbReference>
<reference evidence="1 2" key="1">
    <citation type="submission" date="2018-03" db="EMBL/GenBank/DDBJ databases">
        <title>Draft genome sequence of Rohu Carp (Labeo rohita).</title>
        <authorList>
            <person name="Das P."/>
            <person name="Kushwaha B."/>
            <person name="Joshi C.G."/>
            <person name="Kumar D."/>
            <person name="Nagpure N.S."/>
            <person name="Sahoo L."/>
            <person name="Das S.P."/>
            <person name="Bit A."/>
            <person name="Patnaik S."/>
            <person name="Meher P.K."/>
            <person name="Jayasankar P."/>
            <person name="Koringa P.G."/>
            <person name="Patel N.V."/>
            <person name="Hinsu A.T."/>
            <person name="Kumar R."/>
            <person name="Pandey M."/>
            <person name="Agarwal S."/>
            <person name="Srivastava S."/>
            <person name="Singh M."/>
            <person name="Iquebal M.A."/>
            <person name="Jaiswal S."/>
            <person name="Angadi U.B."/>
            <person name="Kumar N."/>
            <person name="Raza M."/>
            <person name="Shah T.M."/>
            <person name="Rai A."/>
            <person name="Jena J.K."/>
        </authorList>
    </citation>
    <scope>NUCLEOTIDE SEQUENCE [LARGE SCALE GENOMIC DNA]</scope>
    <source>
        <strain evidence="1">DASCIFA01</strain>
        <tissue evidence="1">Testis</tissue>
    </source>
</reference>
<gene>
    <name evidence="1" type="ORF">ROHU_009656</name>
</gene>
<comment type="caution">
    <text evidence="1">The sequence shown here is derived from an EMBL/GenBank/DDBJ whole genome shotgun (WGS) entry which is preliminary data.</text>
</comment>
<accession>A0A498M8I0</accession>
<keyword evidence="2" id="KW-1185">Reference proteome</keyword>
<dbReference type="EMBL" id="QBIY01012978">
    <property type="protein sequence ID" value="RXN13467.1"/>
    <property type="molecule type" value="Genomic_DNA"/>
</dbReference>
<protein>
    <submittedName>
        <fullName evidence="1">Uncharacterized protein</fullName>
    </submittedName>
</protein>